<reference evidence="4" key="1">
    <citation type="submission" date="2013-08" db="EMBL/GenBank/DDBJ databases">
        <title>Intrasporangium oryzae NRRL B-24470.</title>
        <authorList>
            <person name="Liu H."/>
            <person name="Wang G."/>
        </authorList>
    </citation>
    <scope>NUCLEOTIDE SEQUENCE [LARGE SCALE GENOMIC DNA]</scope>
    <source>
        <strain evidence="4">Q5-1</strain>
    </source>
</reference>
<evidence type="ECO:0000313" key="3">
    <source>
        <dbReference type="EMBL" id="EWT07768.1"/>
    </source>
</evidence>
<dbReference type="Proteomes" id="UP000019494">
    <property type="component" value="Unassembled WGS sequence"/>
</dbReference>
<dbReference type="RefSeq" id="WP_034712524.1">
    <property type="nucleotide sequence ID" value="NZ_AWQS01000005.1"/>
</dbReference>
<dbReference type="AlphaFoldDB" id="W9GSG0"/>
<keyword evidence="1" id="KW-0812">Transmembrane</keyword>
<protein>
    <submittedName>
        <fullName evidence="3">Uncharacterized protein</fullName>
    </submittedName>
</protein>
<keyword evidence="1" id="KW-1133">Transmembrane helix</keyword>
<comment type="caution">
    <text evidence="3">The sequence shown here is derived from an EMBL/GenBank/DDBJ whole genome shotgun (WGS) entry which is preliminary data.</text>
</comment>
<keyword evidence="1" id="KW-0472">Membrane</keyword>
<gene>
    <name evidence="3" type="ORF">N864_23585</name>
</gene>
<feature type="signal peptide" evidence="2">
    <location>
        <begin position="1"/>
        <end position="22"/>
    </location>
</feature>
<keyword evidence="4" id="KW-1185">Reference proteome</keyword>
<sequence>MALIVAVLTITSFLSLPQVAFAHGDEGAVPARESVLQALAYVVNTPDNMDAITDKLKDAQESADQSGVNLAAVKRAMTALSAGNMRQVRTLLEQSIGAKVDLTGLNVRHVLQVPPGLASVSLATEEQPGTQTVTDELPGRGPLTGIDATLLGLALLAAVAGVFLGARFRPEHSIHDLRRRARQSQAG</sequence>
<evidence type="ECO:0000256" key="2">
    <source>
        <dbReference type="SAM" id="SignalP"/>
    </source>
</evidence>
<evidence type="ECO:0000313" key="4">
    <source>
        <dbReference type="Proteomes" id="UP000019494"/>
    </source>
</evidence>
<proteinExistence type="predicted"/>
<dbReference type="EMBL" id="AWQS01000005">
    <property type="protein sequence ID" value="EWT07768.1"/>
    <property type="molecule type" value="Genomic_DNA"/>
</dbReference>
<keyword evidence="2" id="KW-0732">Signal</keyword>
<name>W9GSG0_9MICO</name>
<evidence type="ECO:0000256" key="1">
    <source>
        <dbReference type="SAM" id="Phobius"/>
    </source>
</evidence>
<feature type="chain" id="PRO_5004920569" evidence="2">
    <location>
        <begin position="23"/>
        <end position="187"/>
    </location>
</feature>
<organism evidence="3 4">
    <name type="scientific">Intrasporangium chromatireducens Q5-1</name>
    <dbReference type="NCBI Taxonomy" id="584657"/>
    <lineage>
        <taxon>Bacteria</taxon>
        <taxon>Bacillati</taxon>
        <taxon>Actinomycetota</taxon>
        <taxon>Actinomycetes</taxon>
        <taxon>Micrococcales</taxon>
        <taxon>Intrasporangiaceae</taxon>
        <taxon>Intrasporangium</taxon>
    </lineage>
</organism>
<feature type="transmembrane region" description="Helical" evidence="1">
    <location>
        <begin position="148"/>
        <end position="168"/>
    </location>
</feature>
<accession>W9GSG0</accession>
<dbReference type="OrthoDB" id="9957553at2"/>